<keyword evidence="3" id="KW-1185">Reference proteome</keyword>
<dbReference type="AlphaFoldDB" id="A0A7K0DFC3"/>
<accession>A0A7K0DFC3</accession>
<comment type="caution">
    <text evidence="2">The sequence shown here is derived from an EMBL/GenBank/DDBJ whole genome shotgun (WGS) entry which is preliminary data.</text>
</comment>
<evidence type="ECO:0000256" key="1">
    <source>
        <dbReference type="SAM" id="MobiDB-lite"/>
    </source>
</evidence>
<protein>
    <submittedName>
        <fullName evidence="2">Uncharacterized protein</fullName>
    </submittedName>
</protein>
<name>A0A7K0DFC3_9NOCA</name>
<evidence type="ECO:0000313" key="3">
    <source>
        <dbReference type="Proteomes" id="UP000438448"/>
    </source>
</evidence>
<feature type="region of interest" description="Disordered" evidence="1">
    <location>
        <begin position="76"/>
        <end position="173"/>
    </location>
</feature>
<organism evidence="2 3">
    <name type="scientific">Nocardia macrotermitis</name>
    <dbReference type="NCBI Taxonomy" id="2585198"/>
    <lineage>
        <taxon>Bacteria</taxon>
        <taxon>Bacillati</taxon>
        <taxon>Actinomycetota</taxon>
        <taxon>Actinomycetes</taxon>
        <taxon>Mycobacteriales</taxon>
        <taxon>Nocardiaceae</taxon>
        <taxon>Nocardia</taxon>
    </lineage>
</organism>
<sequence>MNVPVRHCIRMMRTVHPVRCPNPRRAVPSARVRRPLPEEKLRRRCGRVPHCRYRRNAAPDRPRSVARGRRWNAVLPSKPRDIPRAPAHPHPTRARQSCVRRGMRPDPVVRHGHSATRARGRSRRPCSRVARDVPARPSPRRAPSASRTRAMALPRSASPDVPNQAGGQALSDRHRDYPPARQHWIHPRSAPVPRHRDPRTSIPVRNRHRIRNWDVPAHPLRSGVPCPPIPAGCPFLRG</sequence>
<proteinExistence type="predicted"/>
<reference evidence="2 3" key="1">
    <citation type="submission" date="2019-10" db="EMBL/GenBank/DDBJ databases">
        <title>Nocardia macrotermitis sp. nov. and Nocardia aurantia sp. nov., isolated from the gut of fungus growing-termite Macrotermes natalensis.</title>
        <authorList>
            <person name="Benndorf R."/>
            <person name="Schwitalla J."/>
            <person name="Martin K."/>
            <person name="De Beer W."/>
            <person name="Kaster A.-K."/>
            <person name="Vollmers J."/>
            <person name="Poulsen M."/>
            <person name="Beemelmanns C."/>
        </authorList>
    </citation>
    <scope>NUCLEOTIDE SEQUENCE [LARGE SCALE GENOMIC DNA]</scope>
    <source>
        <strain evidence="2 3">RB20</strain>
    </source>
</reference>
<gene>
    <name evidence="2" type="ORF">NRB20_75130</name>
</gene>
<evidence type="ECO:0000313" key="2">
    <source>
        <dbReference type="EMBL" id="MQY24378.1"/>
    </source>
</evidence>
<dbReference type="Proteomes" id="UP000438448">
    <property type="component" value="Unassembled WGS sequence"/>
</dbReference>
<dbReference type="EMBL" id="WEGK01000034">
    <property type="protein sequence ID" value="MQY24378.1"/>
    <property type="molecule type" value="Genomic_DNA"/>
</dbReference>
<feature type="compositionally biased region" description="Low complexity" evidence="1">
    <location>
        <begin position="141"/>
        <end position="150"/>
    </location>
</feature>
<feature type="compositionally biased region" description="Basic residues" evidence="1">
    <location>
        <begin position="110"/>
        <end position="126"/>
    </location>
</feature>